<evidence type="ECO:0000313" key="3">
    <source>
        <dbReference type="EMBL" id="KAF6039324.1"/>
    </source>
</evidence>
<sequence length="187" mass="21785">MEKLDTLKAEREAEGFTYNEDGETIISESEFLEIKNLKTFKQNYRLHHEDLKALKAEIQYCQKLVDQCRHKLVKEFDNWYSESFVTAEDPVQTAQQAGFGQRQGTSYNPNVGLEDEGEKVERLHEQLLMDDPDSVAFQKARMRTDRRKVFDRALSQTQPDQNTTKKPGTPTKIMSNKPPNKMEIQIR</sequence>
<dbReference type="Proteomes" id="UP000593567">
    <property type="component" value="Unassembled WGS sequence"/>
</dbReference>
<feature type="compositionally biased region" description="Polar residues" evidence="1">
    <location>
        <begin position="154"/>
        <end position="178"/>
    </location>
</feature>
<evidence type="ECO:0000256" key="1">
    <source>
        <dbReference type="SAM" id="MobiDB-lite"/>
    </source>
</evidence>
<accession>A0A7J7KMC9</accession>
<proteinExistence type="predicted"/>
<comment type="caution">
    <text evidence="3">The sequence shown here is derived from an EMBL/GenBank/DDBJ whole genome shotgun (WGS) entry which is preliminary data.</text>
</comment>
<feature type="region of interest" description="Disordered" evidence="1">
    <location>
        <begin position="152"/>
        <end position="187"/>
    </location>
</feature>
<dbReference type="InterPro" id="IPR056524">
    <property type="entry name" value="KIF6/9_C"/>
</dbReference>
<reference evidence="3" key="1">
    <citation type="submission" date="2020-06" db="EMBL/GenBank/DDBJ databases">
        <title>Draft genome of Bugula neritina, a colonial animal packing powerful symbionts and potential medicines.</title>
        <authorList>
            <person name="Rayko M."/>
        </authorList>
    </citation>
    <scope>NUCLEOTIDE SEQUENCE [LARGE SCALE GENOMIC DNA]</scope>
    <source>
        <strain evidence="3">Kwan_BN1</strain>
    </source>
</reference>
<dbReference type="Pfam" id="PF23735">
    <property type="entry name" value="KIF9"/>
    <property type="match status" value="1"/>
</dbReference>
<protein>
    <submittedName>
        <fullName evidence="3">KIF9</fullName>
    </submittedName>
</protein>
<dbReference type="OrthoDB" id="3176171at2759"/>
<name>A0A7J7KMC9_BUGNE</name>
<dbReference type="EMBL" id="VXIV02000274">
    <property type="protein sequence ID" value="KAF6039324.1"/>
    <property type="molecule type" value="Genomic_DNA"/>
</dbReference>
<dbReference type="AlphaFoldDB" id="A0A7J7KMC9"/>
<organism evidence="3 4">
    <name type="scientific">Bugula neritina</name>
    <name type="common">Brown bryozoan</name>
    <name type="synonym">Sertularia neritina</name>
    <dbReference type="NCBI Taxonomy" id="10212"/>
    <lineage>
        <taxon>Eukaryota</taxon>
        <taxon>Metazoa</taxon>
        <taxon>Spiralia</taxon>
        <taxon>Lophotrochozoa</taxon>
        <taxon>Bryozoa</taxon>
        <taxon>Gymnolaemata</taxon>
        <taxon>Cheilostomatida</taxon>
        <taxon>Flustrina</taxon>
        <taxon>Buguloidea</taxon>
        <taxon>Bugulidae</taxon>
        <taxon>Bugula</taxon>
    </lineage>
</organism>
<gene>
    <name evidence="3" type="ORF">EB796_002350</name>
</gene>
<keyword evidence="4" id="KW-1185">Reference proteome</keyword>
<evidence type="ECO:0000259" key="2">
    <source>
        <dbReference type="Pfam" id="PF23735"/>
    </source>
</evidence>
<evidence type="ECO:0000313" key="4">
    <source>
        <dbReference type="Proteomes" id="UP000593567"/>
    </source>
</evidence>
<feature type="domain" description="Kinesin-like protein KIF6/9 C-terminal" evidence="2">
    <location>
        <begin position="2"/>
        <end position="88"/>
    </location>
</feature>